<feature type="binding site" evidence="20">
    <location>
        <begin position="386"/>
        <end position="387"/>
    </location>
    <ligand>
        <name>acetyl-CoA</name>
        <dbReference type="ChEBI" id="CHEBI:57288"/>
    </ligand>
</feature>
<dbReference type="Pfam" id="PF00483">
    <property type="entry name" value="NTP_transferase"/>
    <property type="match status" value="1"/>
</dbReference>
<evidence type="ECO:0000256" key="9">
    <source>
        <dbReference type="ARBA" id="ARBA00022723"/>
    </source>
</evidence>
<dbReference type="GO" id="GO:0071555">
    <property type="term" value="P:cell wall organization"/>
    <property type="evidence" value="ECO:0007669"/>
    <property type="project" value="UniProtKB-KW"/>
</dbReference>
<keyword evidence="12 20" id="KW-0133">Cell shape</keyword>
<dbReference type="AlphaFoldDB" id="A0A0C1PM83"/>
<dbReference type="SUPFAM" id="SSF53448">
    <property type="entry name" value="Nucleotide-diphospho-sugar transferases"/>
    <property type="match status" value="1"/>
</dbReference>
<evidence type="ECO:0000256" key="17">
    <source>
        <dbReference type="ARBA" id="ARBA00048247"/>
    </source>
</evidence>
<feature type="binding site" evidence="20">
    <location>
        <position position="23"/>
    </location>
    <ligand>
        <name>UDP-N-acetyl-alpha-D-glucosamine</name>
        <dbReference type="ChEBI" id="CHEBI:57705"/>
    </ligand>
</feature>
<dbReference type="HAMAP" id="MF_01631">
    <property type="entry name" value="GlmU"/>
    <property type="match status" value="1"/>
</dbReference>
<dbReference type="SUPFAM" id="SSF51161">
    <property type="entry name" value="Trimeric LpxA-like enzymes"/>
    <property type="match status" value="1"/>
</dbReference>
<comment type="caution">
    <text evidence="20">Lacks conserved residue(s) required for the propagation of feature annotation.</text>
</comment>
<evidence type="ECO:0000256" key="13">
    <source>
        <dbReference type="ARBA" id="ARBA00022984"/>
    </source>
</evidence>
<feature type="region of interest" description="Pyrophosphorylase" evidence="20">
    <location>
        <begin position="1"/>
        <end position="230"/>
    </location>
</feature>
<dbReference type="GO" id="GO:0019134">
    <property type="term" value="F:glucosamine-1-phosphate N-acetyltransferase activity"/>
    <property type="evidence" value="ECO:0007669"/>
    <property type="project" value="UniProtKB-UniRule"/>
</dbReference>
<keyword evidence="13 20" id="KW-0573">Peptidoglycan synthesis</keyword>
<dbReference type="GO" id="GO:0003977">
    <property type="term" value="F:UDP-N-acetylglucosamine diphosphorylase activity"/>
    <property type="evidence" value="ECO:0007669"/>
    <property type="project" value="UniProtKB-UniRule"/>
</dbReference>
<feature type="region of interest" description="N-acetyltransferase" evidence="20">
    <location>
        <begin position="252"/>
        <end position="459"/>
    </location>
</feature>
<dbReference type="InterPro" id="IPR005882">
    <property type="entry name" value="Bifunctional_GlmU"/>
</dbReference>
<evidence type="ECO:0000256" key="6">
    <source>
        <dbReference type="ARBA" id="ARBA00022490"/>
    </source>
</evidence>
<evidence type="ECO:0000256" key="7">
    <source>
        <dbReference type="ARBA" id="ARBA00022679"/>
    </source>
</evidence>
<evidence type="ECO:0000256" key="18">
    <source>
        <dbReference type="ARBA" id="ARBA00048493"/>
    </source>
</evidence>
<feature type="binding site" evidence="20">
    <location>
        <begin position="78"/>
        <end position="79"/>
    </location>
    <ligand>
        <name>UDP-N-acetyl-alpha-D-glucosamine</name>
        <dbReference type="ChEBI" id="CHEBI:57705"/>
    </ligand>
</feature>
<dbReference type="GO" id="GO:0009245">
    <property type="term" value="P:lipid A biosynthetic process"/>
    <property type="evidence" value="ECO:0007669"/>
    <property type="project" value="UniProtKB-UniRule"/>
</dbReference>
<dbReference type="InterPro" id="IPR050065">
    <property type="entry name" value="GlmU-like"/>
</dbReference>
<dbReference type="GO" id="GO:0000287">
    <property type="term" value="F:magnesium ion binding"/>
    <property type="evidence" value="ECO:0007669"/>
    <property type="project" value="UniProtKB-UniRule"/>
</dbReference>
<feature type="binding site" evidence="20">
    <location>
        <position position="140"/>
    </location>
    <ligand>
        <name>UDP-N-acetyl-alpha-D-glucosamine</name>
        <dbReference type="ChEBI" id="CHEBI:57705"/>
    </ligand>
</feature>
<protein>
    <recommendedName>
        <fullName evidence="20">Bifunctional protein GlmU</fullName>
    </recommendedName>
    <domain>
        <recommendedName>
            <fullName evidence="20">UDP-N-acetylglucosamine pyrophosphorylase</fullName>
            <ecNumber evidence="20">2.7.7.23</ecNumber>
        </recommendedName>
        <alternativeName>
            <fullName evidence="20">N-acetylglucosamine-1-phosphate uridyltransferase</fullName>
        </alternativeName>
    </domain>
    <domain>
        <recommendedName>
            <fullName evidence="20">Glucosamine-1-phosphate N-acetyltransferase</fullName>
            <ecNumber evidence="20">2.3.1.157</ecNumber>
        </recommendedName>
    </domain>
</protein>
<feature type="binding site" evidence="20">
    <location>
        <begin position="9"/>
        <end position="12"/>
    </location>
    <ligand>
        <name>UDP-N-acetyl-alpha-D-glucosamine</name>
        <dbReference type="ChEBI" id="CHEBI:57705"/>
    </ligand>
</feature>
<feature type="binding site" evidence="20">
    <location>
        <position position="377"/>
    </location>
    <ligand>
        <name>UDP-N-acetyl-alpha-D-glucosamine</name>
        <dbReference type="ChEBI" id="CHEBI:57705"/>
    </ligand>
</feature>
<gene>
    <name evidence="20" type="primary">glmU</name>
    <name evidence="22" type="ORF">LfDm3_1197</name>
</gene>
<dbReference type="EMBL" id="JOJZ01000024">
    <property type="protein sequence ID" value="KID41051.1"/>
    <property type="molecule type" value="Genomic_DNA"/>
</dbReference>
<comment type="pathway">
    <text evidence="3 20">Nucleotide-sugar biosynthesis; UDP-N-acetyl-alpha-D-glucosamine biosynthesis; UDP-N-acetyl-alpha-D-glucosamine from N-acetyl-alpha-D-glucosamine 1-phosphate: step 1/1.</text>
</comment>
<dbReference type="GO" id="GO:0016020">
    <property type="term" value="C:membrane"/>
    <property type="evidence" value="ECO:0007669"/>
    <property type="project" value="GOC"/>
</dbReference>
<keyword evidence="7 20" id="KW-0808">Transferase</keyword>
<dbReference type="InterPro" id="IPR011004">
    <property type="entry name" value="Trimer_LpxA-like_sf"/>
</dbReference>
<dbReference type="CDD" id="cd02540">
    <property type="entry name" value="GT2_GlmU_N_bac"/>
    <property type="match status" value="1"/>
</dbReference>
<dbReference type="UniPathway" id="UPA00973"/>
<feature type="region of interest" description="Linker" evidence="20">
    <location>
        <begin position="231"/>
        <end position="251"/>
    </location>
</feature>
<comment type="pathway">
    <text evidence="2 20">Nucleotide-sugar biosynthesis; UDP-N-acetyl-alpha-D-glucosamine biosynthesis; N-acetyl-alpha-D-glucosamine 1-phosphate from alpha-D-glucosamine 6-phosphate (route II): step 2/2.</text>
</comment>
<comment type="similarity">
    <text evidence="4 20">In the C-terminal section; belongs to the transferase hexapeptide repeat family.</text>
</comment>
<keyword evidence="8 20" id="KW-0548">Nucleotidyltransferase</keyword>
<dbReference type="NCBIfam" id="NF010934">
    <property type="entry name" value="PRK14354.1"/>
    <property type="match status" value="1"/>
</dbReference>
<comment type="pathway">
    <text evidence="20">Bacterial outer membrane biogenesis; LPS lipid A biosynthesis.</text>
</comment>
<dbReference type="InterPro" id="IPR029044">
    <property type="entry name" value="Nucleotide-diphossugar_trans"/>
</dbReference>
<evidence type="ECO:0000256" key="19">
    <source>
        <dbReference type="ARBA" id="ARBA00049628"/>
    </source>
</evidence>
<dbReference type="Pfam" id="PF00132">
    <property type="entry name" value="Hexapep"/>
    <property type="match status" value="3"/>
</dbReference>
<feature type="binding site" evidence="20">
    <location>
        <position position="333"/>
    </location>
    <ligand>
        <name>UDP-N-acetyl-alpha-D-glucosamine</name>
        <dbReference type="ChEBI" id="CHEBI:57705"/>
    </ligand>
</feature>
<keyword evidence="9 20" id="KW-0479">Metal-binding</keyword>
<proteinExistence type="inferred from homology"/>
<organism evidence="22 23">
    <name type="scientific">Fructilactobacillus fructivorans</name>
    <dbReference type="NCBI Taxonomy" id="1614"/>
    <lineage>
        <taxon>Bacteria</taxon>
        <taxon>Bacillati</taxon>
        <taxon>Bacillota</taxon>
        <taxon>Bacilli</taxon>
        <taxon>Lactobacillales</taxon>
        <taxon>Lactobacillaceae</taxon>
        <taxon>Fructilactobacillus</taxon>
    </lineage>
</organism>
<name>A0A0C1PM83_9LACO</name>
<feature type="binding site" evidence="20">
    <location>
        <position position="405"/>
    </location>
    <ligand>
        <name>acetyl-CoA</name>
        <dbReference type="ChEBI" id="CHEBI:57288"/>
    </ligand>
</feature>
<evidence type="ECO:0000256" key="4">
    <source>
        <dbReference type="ARBA" id="ARBA00007707"/>
    </source>
</evidence>
<comment type="subcellular location">
    <subcellularLocation>
        <location evidence="1 20">Cytoplasm</location>
    </subcellularLocation>
</comment>
<dbReference type="EC" id="2.7.7.23" evidence="20"/>
<dbReference type="Gene3D" id="2.160.10.10">
    <property type="entry name" value="Hexapeptide repeat proteins"/>
    <property type="match status" value="1"/>
</dbReference>
<evidence type="ECO:0000256" key="1">
    <source>
        <dbReference type="ARBA" id="ARBA00004496"/>
    </source>
</evidence>
<feature type="binding site" evidence="20">
    <location>
        <position position="228"/>
    </location>
    <ligand>
        <name>Mg(2+)</name>
        <dbReference type="ChEBI" id="CHEBI:18420"/>
    </ligand>
</feature>
<feature type="binding site" evidence="20">
    <location>
        <position position="228"/>
    </location>
    <ligand>
        <name>UDP-N-acetyl-alpha-D-glucosamine</name>
        <dbReference type="ChEBI" id="CHEBI:57705"/>
    </ligand>
</feature>
<evidence type="ECO:0000256" key="15">
    <source>
        <dbReference type="ARBA" id="ARBA00023315"/>
    </source>
</evidence>
<dbReference type="EC" id="2.3.1.157" evidence="20"/>
<feature type="binding site" evidence="20">
    <location>
        <position position="351"/>
    </location>
    <ligand>
        <name>UDP-N-acetyl-alpha-D-glucosamine</name>
        <dbReference type="ChEBI" id="CHEBI:57705"/>
    </ligand>
</feature>
<dbReference type="Gene3D" id="3.90.550.10">
    <property type="entry name" value="Spore Coat Polysaccharide Biosynthesis Protein SpsA, Chain A"/>
    <property type="match status" value="1"/>
</dbReference>
<feature type="binding site" evidence="20">
    <location>
        <position position="170"/>
    </location>
    <ligand>
        <name>UDP-N-acetyl-alpha-D-glucosamine</name>
        <dbReference type="ChEBI" id="CHEBI:57705"/>
    </ligand>
</feature>
<reference evidence="22 23" key="1">
    <citation type="submission" date="2014-06" db="EMBL/GenBank/DDBJ databases">
        <title>Functional and comparative genomic analyses of the Drosophila gut microbiota identify candidate symbiosis factors.</title>
        <authorList>
            <person name="Newell P.D."/>
            <person name="Chaston J.M."/>
            <person name="Douglas A.E."/>
        </authorList>
    </citation>
    <scope>NUCLEOTIDE SEQUENCE [LARGE SCALE GENOMIC DNA]</scope>
    <source>
        <strain evidence="22 23">DmCS_002</strain>
    </source>
</reference>
<keyword evidence="11 20" id="KW-0460">Magnesium</keyword>
<dbReference type="Proteomes" id="UP000031397">
    <property type="component" value="Unassembled WGS sequence"/>
</dbReference>
<keyword evidence="16 20" id="KW-0961">Cell wall biogenesis/degradation</keyword>
<keyword evidence="23" id="KW-1185">Reference proteome</keyword>
<feature type="binding site" evidence="20">
    <location>
        <position position="366"/>
    </location>
    <ligand>
        <name>UDP-N-acetyl-alpha-D-glucosamine</name>
        <dbReference type="ChEBI" id="CHEBI:57705"/>
    </ligand>
</feature>
<keyword evidence="15 20" id="KW-0012">Acyltransferase</keyword>
<evidence type="ECO:0000256" key="14">
    <source>
        <dbReference type="ARBA" id="ARBA00023268"/>
    </source>
</evidence>
<dbReference type="InterPro" id="IPR001451">
    <property type="entry name" value="Hexapep"/>
</dbReference>
<dbReference type="GO" id="GO:0000902">
    <property type="term" value="P:cell morphogenesis"/>
    <property type="evidence" value="ECO:0007669"/>
    <property type="project" value="UniProtKB-UniRule"/>
</dbReference>
<comment type="function">
    <text evidence="19 20">Catalyzes the last two sequential reactions in the de novo biosynthetic pathway for UDP-N-acetylglucosamine (UDP-GlcNAc). The C-terminal domain catalyzes the transfer of acetyl group from acetyl coenzyme A to glucosamine-1-phosphate (GlcN-1-P) to produce N-acetylglucosamine-1-phosphate (GlcNAc-1-P), which is converted into UDP-GlcNAc by the transfer of uridine 5-monophosphate (from uridine 5-triphosphate), a reaction catalyzed by the N-terminal domain.</text>
</comment>
<comment type="cofactor">
    <cofactor evidence="20">
        <name>Mg(2+)</name>
        <dbReference type="ChEBI" id="CHEBI:18420"/>
    </cofactor>
    <text evidence="20">Binds 1 Mg(2+) ion per subunit.</text>
</comment>
<dbReference type="PATRIC" id="fig|1614.7.peg.1136"/>
<evidence type="ECO:0000256" key="10">
    <source>
        <dbReference type="ARBA" id="ARBA00022737"/>
    </source>
</evidence>
<evidence type="ECO:0000256" key="11">
    <source>
        <dbReference type="ARBA" id="ARBA00022842"/>
    </source>
</evidence>
<dbReference type="PANTHER" id="PTHR43584:SF3">
    <property type="entry name" value="BIFUNCTIONAL PROTEIN GLMU"/>
    <property type="match status" value="1"/>
</dbReference>
<dbReference type="CDD" id="cd03353">
    <property type="entry name" value="LbH_GlmU_C"/>
    <property type="match status" value="1"/>
</dbReference>
<dbReference type="GO" id="GO:0005737">
    <property type="term" value="C:cytoplasm"/>
    <property type="evidence" value="ECO:0007669"/>
    <property type="project" value="UniProtKB-SubCell"/>
</dbReference>
<dbReference type="GO" id="GO:0006048">
    <property type="term" value="P:UDP-N-acetylglucosamine biosynthetic process"/>
    <property type="evidence" value="ECO:0007669"/>
    <property type="project" value="UniProtKB-UniPathway"/>
</dbReference>
<evidence type="ECO:0000256" key="2">
    <source>
        <dbReference type="ARBA" id="ARBA00005166"/>
    </source>
</evidence>
<comment type="catalytic activity">
    <reaction evidence="17 20">
        <text>alpha-D-glucosamine 1-phosphate + acetyl-CoA = N-acetyl-alpha-D-glucosamine 1-phosphate + CoA + H(+)</text>
        <dbReference type="Rhea" id="RHEA:13725"/>
        <dbReference type="ChEBI" id="CHEBI:15378"/>
        <dbReference type="ChEBI" id="CHEBI:57287"/>
        <dbReference type="ChEBI" id="CHEBI:57288"/>
        <dbReference type="ChEBI" id="CHEBI:57776"/>
        <dbReference type="ChEBI" id="CHEBI:58516"/>
        <dbReference type="EC" id="2.3.1.157"/>
    </reaction>
</comment>
<comment type="caution">
    <text evidence="22">The sequence shown here is derived from an EMBL/GenBank/DDBJ whole genome shotgun (WGS) entry which is preliminary data.</text>
</comment>
<evidence type="ECO:0000313" key="23">
    <source>
        <dbReference type="Proteomes" id="UP000031397"/>
    </source>
</evidence>
<keyword evidence="14 20" id="KW-0511">Multifunctional enzyme</keyword>
<comment type="subunit">
    <text evidence="20">Homotrimer.</text>
</comment>
<dbReference type="GeneID" id="74913858"/>
<dbReference type="InterPro" id="IPR038009">
    <property type="entry name" value="GlmU_C_LbH"/>
</dbReference>
<feature type="binding site" evidence="20">
    <location>
        <position position="155"/>
    </location>
    <ligand>
        <name>UDP-N-acetyl-alpha-D-glucosamine</name>
        <dbReference type="ChEBI" id="CHEBI:57705"/>
    </ligand>
</feature>
<evidence type="ECO:0000256" key="20">
    <source>
        <dbReference type="HAMAP-Rule" id="MF_01631"/>
    </source>
</evidence>
<dbReference type="OrthoDB" id="9775031at2"/>
<evidence type="ECO:0000256" key="3">
    <source>
        <dbReference type="ARBA" id="ARBA00005208"/>
    </source>
</evidence>
<accession>A0A0C1PM83</accession>
<dbReference type="InterPro" id="IPR005835">
    <property type="entry name" value="NTP_transferase_dom"/>
</dbReference>
<keyword evidence="6 20" id="KW-0963">Cytoplasm</keyword>
<feature type="binding site" evidence="20">
    <location>
        <position position="423"/>
    </location>
    <ligand>
        <name>acetyl-CoA</name>
        <dbReference type="ChEBI" id="CHEBI:57288"/>
    </ligand>
</feature>
<dbReference type="UniPathway" id="UPA00113">
    <property type="reaction ID" value="UER00532"/>
</dbReference>
<feature type="domain" description="Nucleotidyl transferase" evidence="21">
    <location>
        <begin position="6"/>
        <end position="216"/>
    </location>
</feature>
<evidence type="ECO:0000256" key="16">
    <source>
        <dbReference type="ARBA" id="ARBA00023316"/>
    </source>
</evidence>
<keyword evidence="10 20" id="KW-0677">Repeat</keyword>
<evidence type="ECO:0000256" key="8">
    <source>
        <dbReference type="ARBA" id="ARBA00022695"/>
    </source>
</evidence>
<comment type="similarity">
    <text evidence="5 20">In the N-terminal section; belongs to the N-acetylglucosamine-1-phosphate uridyltransferase family.</text>
</comment>
<evidence type="ECO:0000256" key="12">
    <source>
        <dbReference type="ARBA" id="ARBA00022960"/>
    </source>
</evidence>
<dbReference type="RefSeq" id="WP_039144981.1">
    <property type="nucleotide sequence ID" value="NZ_JOJZ01000024.1"/>
</dbReference>
<feature type="binding site" evidence="20">
    <location>
        <position position="103"/>
    </location>
    <ligand>
        <name>Mg(2+)</name>
        <dbReference type="ChEBI" id="CHEBI:18420"/>
    </ligand>
</feature>
<evidence type="ECO:0000256" key="5">
    <source>
        <dbReference type="ARBA" id="ARBA00007947"/>
    </source>
</evidence>
<dbReference type="GO" id="GO:0008360">
    <property type="term" value="P:regulation of cell shape"/>
    <property type="evidence" value="ECO:0007669"/>
    <property type="project" value="UniProtKB-KW"/>
</dbReference>
<feature type="binding site" evidence="20">
    <location>
        <begin position="101"/>
        <end position="103"/>
    </location>
    <ligand>
        <name>UDP-N-acetyl-alpha-D-glucosamine</name>
        <dbReference type="ChEBI" id="CHEBI:57705"/>
    </ligand>
</feature>
<feature type="binding site" evidence="20">
    <location>
        <position position="73"/>
    </location>
    <ligand>
        <name>UDP-N-acetyl-alpha-D-glucosamine</name>
        <dbReference type="ChEBI" id="CHEBI:57705"/>
    </ligand>
</feature>
<dbReference type="GO" id="GO:0009252">
    <property type="term" value="P:peptidoglycan biosynthetic process"/>
    <property type="evidence" value="ECO:0007669"/>
    <property type="project" value="UniProtKB-UniRule"/>
</dbReference>
<feature type="binding site" evidence="20">
    <location>
        <position position="440"/>
    </location>
    <ligand>
        <name>acetyl-CoA</name>
        <dbReference type="ChEBI" id="CHEBI:57288"/>
    </ligand>
</feature>
<feature type="active site" description="Proton acceptor" evidence="20">
    <location>
        <position position="363"/>
    </location>
</feature>
<evidence type="ECO:0000259" key="21">
    <source>
        <dbReference type="Pfam" id="PF00483"/>
    </source>
</evidence>
<evidence type="ECO:0000313" key="22">
    <source>
        <dbReference type="EMBL" id="KID41051.1"/>
    </source>
</evidence>
<sequence>MSSKNTIILAAGKGTRMKSKLYKVLHRICGKSMVDHVLTQVSQLDMDNIITIVGYGAEDVENELGNRCEYVVQDQQLGTGDAVARAEGLLKDSDGETLVISGDTPLFTAATLKQLFEYHEQKKATATILTSQAPDPAGYGRIVRNNLGIVEKIVEQKDATSEEQGIHEINTGVYVFDNQALFEALHKINNDNAQGEYYLTDAIEVLKNEGRTIAAYKMANFNESMGVNDRVAQARATHIMQDRINRYHMKNGVTIVNPDATYIDSDIKIGQDTIIEPGVQLQNGTEIGSNCVIGAHSKISGSKIHDNVHVFSSVIEDAEMMPGSDIGPNSHLRPGAEIGKNVHIGNFCEVKSATIGEGTKMGHLTYVGNAKLGKHINIGCGVIFANYDGAHKHTSTVGDDSFIGSNSNLIAPVHIADHTFIAAGSTITDDMNQYDMGIARERQTNKPGYYKKLPFKGAN</sequence>
<dbReference type="PANTHER" id="PTHR43584">
    <property type="entry name" value="NUCLEOTIDYL TRANSFERASE"/>
    <property type="match status" value="1"/>
</dbReference>
<comment type="catalytic activity">
    <reaction evidence="18 20">
        <text>N-acetyl-alpha-D-glucosamine 1-phosphate + UTP + H(+) = UDP-N-acetyl-alpha-D-glucosamine + diphosphate</text>
        <dbReference type="Rhea" id="RHEA:13509"/>
        <dbReference type="ChEBI" id="CHEBI:15378"/>
        <dbReference type="ChEBI" id="CHEBI:33019"/>
        <dbReference type="ChEBI" id="CHEBI:46398"/>
        <dbReference type="ChEBI" id="CHEBI:57705"/>
        <dbReference type="ChEBI" id="CHEBI:57776"/>
        <dbReference type="EC" id="2.7.7.23"/>
    </reaction>
</comment>
<dbReference type="NCBIfam" id="TIGR01173">
    <property type="entry name" value="glmU"/>
    <property type="match status" value="1"/>
</dbReference>